<feature type="signal peptide" evidence="1">
    <location>
        <begin position="1"/>
        <end position="19"/>
    </location>
</feature>
<organism evidence="3 4">
    <name type="scientific">Sordaria macrospora</name>
    <dbReference type="NCBI Taxonomy" id="5147"/>
    <lineage>
        <taxon>Eukaryota</taxon>
        <taxon>Fungi</taxon>
        <taxon>Dikarya</taxon>
        <taxon>Ascomycota</taxon>
        <taxon>Pezizomycotina</taxon>
        <taxon>Sordariomycetes</taxon>
        <taxon>Sordariomycetidae</taxon>
        <taxon>Sordariales</taxon>
        <taxon>Sordariaceae</taxon>
        <taxon>Sordaria</taxon>
    </lineage>
</organism>
<evidence type="ECO:0000313" key="4">
    <source>
        <dbReference type="Proteomes" id="UP000433876"/>
    </source>
</evidence>
<dbReference type="AlphaFoldDB" id="A0A8S8ZQK6"/>
<sequence length="626" mass="66278">MKGALCWVVAGLQPLLSAALSIAEINGNKYISAYNGQTVSDVTGLVTAKSSAGIYIRSTTPDDDEATSESIYVFSNTIGKTVNVGDIITLGSAKVAEYRSSNMYMYLTELTNPTGITVVSSNNTVTPLVIGKDTLPPPTEQFTSLDGGDIYSVPNAQQNISAVNPVLKPAQYGLDFWESLTGELVTVKAPTALKIPSSYRDTWVIGDWKVTGKNDAGSLTMSAKDSNPETIIIGAPLDSTKNPTTTKLGDLLEDITGVVTNTFGFYTILPLTALKIKTPSPLTPPATTLVSSGTCKGLTVGTYNVENLAPTSAHMPKVASQIVTYLKSPDLLFIQEVQDDTGATDDGVVSANKTLTTLISAIKTAGGPTYDFVTIEPVNDQDGGQPGGNIRTAYLYNPSVLTLSLKNGGSNPGSSTDANEVLIDSLTGAPSLKYNPGRIDPSNAAWEATRKPLVAEWIAKDGSKSFFTVNVHFSSKGGGTSVHGDVRPPINGAVEKRTEQAEITAKFISKILKADPAARVIAAGDFNEFAFVKPLTTFASVSGLKELDEALNTPVENRYTYSYDMNAQALDHMYISPVLASSKSKFQHVHVSSWVAASAVVSDHDPSVALFDVCGCKASSKRISKL</sequence>
<dbReference type="GO" id="GO:0003824">
    <property type="term" value="F:catalytic activity"/>
    <property type="evidence" value="ECO:0007669"/>
    <property type="project" value="InterPro"/>
</dbReference>
<dbReference type="InterPro" id="IPR036691">
    <property type="entry name" value="Endo/exonu/phosph_ase_sf"/>
</dbReference>
<dbReference type="InterPro" id="IPR005135">
    <property type="entry name" value="Endo/exonuclease/phosphatase"/>
</dbReference>
<dbReference type="Proteomes" id="UP000433876">
    <property type="component" value="Unassembled WGS sequence"/>
</dbReference>
<proteinExistence type="predicted"/>
<evidence type="ECO:0000256" key="1">
    <source>
        <dbReference type="SAM" id="SignalP"/>
    </source>
</evidence>
<evidence type="ECO:0000313" key="3">
    <source>
        <dbReference type="EMBL" id="KAA8633034.1"/>
    </source>
</evidence>
<dbReference type="Gene3D" id="3.60.10.10">
    <property type="entry name" value="Endonuclease/exonuclease/phosphatase"/>
    <property type="match status" value="1"/>
</dbReference>
<reference evidence="3 4" key="1">
    <citation type="submission" date="2017-07" db="EMBL/GenBank/DDBJ databases">
        <title>Genome sequence of the Sordaria macrospora wild type strain R19027.</title>
        <authorList>
            <person name="Nowrousian M."/>
            <person name="Teichert I."/>
            <person name="Kueck U."/>
        </authorList>
    </citation>
    <scope>NUCLEOTIDE SEQUENCE [LARGE SCALE GENOMIC DNA]</scope>
    <source>
        <strain evidence="3 4">R19027</strain>
        <tissue evidence="3">Mycelium</tissue>
    </source>
</reference>
<dbReference type="EMBL" id="NMPR01000044">
    <property type="protein sequence ID" value="KAA8633034.1"/>
    <property type="molecule type" value="Genomic_DNA"/>
</dbReference>
<dbReference type="SUPFAM" id="SSF56219">
    <property type="entry name" value="DNase I-like"/>
    <property type="match status" value="1"/>
</dbReference>
<protein>
    <recommendedName>
        <fullName evidence="2">Endonuclease/exonuclease/phosphatase domain-containing protein</fullName>
    </recommendedName>
</protein>
<dbReference type="OMA" id="LWVTVKP"/>
<dbReference type="PANTHER" id="PTHR42834:SF1">
    <property type="entry name" value="ENDONUCLEASE_EXONUCLEASE_PHOSPHATASE FAMILY PROTEIN (AFU_ORTHOLOGUE AFUA_3G09210)"/>
    <property type="match status" value="1"/>
</dbReference>
<dbReference type="PANTHER" id="PTHR42834">
    <property type="entry name" value="ENDONUCLEASE/EXONUCLEASE/PHOSPHATASE FAMILY PROTEIN (AFU_ORTHOLOGUE AFUA_3G09210)"/>
    <property type="match status" value="1"/>
</dbReference>
<comment type="caution">
    <text evidence="3">The sequence shown here is derived from an EMBL/GenBank/DDBJ whole genome shotgun (WGS) entry which is preliminary data.</text>
</comment>
<dbReference type="VEuPathDB" id="FungiDB:SMAC_09308"/>
<feature type="domain" description="Endonuclease/exonuclease/phosphatase" evidence="2">
    <location>
        <begin position="301"/>
        <end position="604"/>
    </location>
</feature>
<keyword evidence="1" id="KW-0732">Signal</keyword>
<feature type="chain" id="PRO_5035714480" description="Endonuclease/exonuclease/phosphatase domain-containing protein" evidence="1">
    <location>
        <begin position="20"/>
        <end position="626"/>
    </location>
</feature>
<name>A0A8S8ZQK6_SORMA</name>
<accession>A0A8S8ZQK6</accession>
<dbReference type="CDD" id="cd04486">
    <property type="entry name" value="YhcR_OBF_like"/>
    <property type="match status" value="1"/>
</dbReference>
<gene>
    <name evidence="3" type="ORF">SMACR_09308</name>
</gene>
<evidence type="ECO:0000259" key="2">
    <source>
        <dbReference type="Pfam" id="PF03372"/>
    </source>
</evidence>
<dbReference type="Pfam" id="PF03372">
    <property type="entry name" value="Exo_endo_phos"/>
    <property type="match status" value="1"/>
</dbReference>